<dbReference type="OrthoDB" id="413122at2759"/>
<reference evidence="1 2" key="1">
    <citation type="journal article" date="2014" name="Genome Biol. Evol.">
        <title>The genome of the myxosporean Thelohanellus kitauei shows adaptations to nutrient acquisition within its fish host.</title>
        <authorList>
            <person name="Yang Y."/>
            <person name="Xiong J."/>
            <person name="Zhou Z."/>
            <person name="Huo F."/>
            <person name="Miao W."/>
            <person name="Ran C."/>
            <person name="Liu Y."/>
            <person name="Zhang J."/>
            <person name="Feng J."/>
            <person name="Wang M."/>
            <person name="Wang M."/>
            <person name="Wang L."/>
            <person name="Yao B."/>
        </authorList>
    </citation>
    <scope>NUCLEOTIDE SEQUENCE [LARGE SCALE GENOMIC DNA]</scope>
    <source>
        <strain evidence="1">Wuqing</strain>
    </source>
</reference>
<protein>
    <submittedName>
        <fullName evidence="1">Uncharacterized protein</fullName>
    </submittedName>
</protein>
<dbReference type="Gene3D" id="3.30.420.10">
    <property type="entry name" value="Ribonuclease H-like superfamily/Ribonuclease H"/>
    <property type="match status" value="1"/>
</dbReference>
<evidence type="ECO:0000313" key="1">
    <source>
        <dbReference type="EMBL" id="KII65470.1"/>
    </source>
</evidence>
<gene>
    <name evidence="1" type="ORF">RF11_14393</name>
</gene>
<comment type="caution">
    <text evidence="1">The sequence shown here is derived from an EMBL/GenBank/DDBJ whole genome shotgun (WGS) entry which is preliminary data.</text>
</comment>
<dbReference type="Proteomes" id="UP000031668">
    <property type="component" value="Unassembled WGS sequence"/>
</dbReference>
<dbReference type="AlphaFoldDB" id="A0A0C2MM76"/>
<dbReference type="GO" id="GO:0003676">
    <property type="term" value="F:nucleic acid binding"/>
    <property type="evidence" value="ECO:0007669"/>
    <property type="project" value="InterPro"/>
</dbReference>
<accession>A0A0C2MM76</accession>
<dbReference type="InterPro" id="IPR012337">
    <property type="entry name" value="RNaseH-like_sf"/>
</dbReference>
<keyword evidence="2" id="KW-1185">Reference proteome</keyword>
<dbReference type="EMBL" id="JWZT01003819">
    <property type="protein sequence ID" value="KII65470.1"/>
    <property type="molecule type" value="Genomic_DNA"/>
</dbReference>
<name>A0A0C2MM76_THEKT</name>
<dbReference type="InterPro" id="IPR036397">
    <property type="entry name" value="RNaseH_sf"/>
</dbReference>
<organism evidence="1 2">
    <name type="scientific">Thelohanellus kitauei</name>
    <name type="common">Myxosporean</name>
    <dbReference type="NCBI Taxonomy" id="669202"/>
    <lineage>
        <taxon>Eukaryota</taxon>
        <taxon>Metazoa</taxon>
        <taxon>Cnidaria</taxon>
        <taxon>Myxozoa</taxon>
        <taxon>Myxosporea</taxon>
        <taxon>Bivalvulida</taxon>
        <taxon>Platysporina</taxon>
        <taxon>Myxobolidae</taxon>
        <taxon>Thelohanellus</taxon>
    </lineage>
</organism>
<sequence length="198" mass="22864">MPVYLGQSQDQDVELQQLIKVIKSNMNSYDTHDTYMQKLWNGKGEDVVFYKGNAFQARDDQGCLRFFAILRFIKKNSKLIPIHSAGPREERHLDFTGPFPTTRRGNLFILLRVDRNSRWPEAIVLPRQGAITTGRAVLELKISPHGVPNLNIMINDPSWRDKLRCRALDNGNEWDINLHVALMPLRKSKKESTGHRPF</sequence>
<proteinExistence type="predicted"/>
<dbReference type="SUPFAM" id="SSF53098">
    <property type="entry name" value="Ribonuclease H-like"/>
    <property type="match status" value="1"/>
</dbReference>
<evidence type="ECO:0000313" key="2">
    <source>
        <dbReference type="Proteomes" id="UP000031668"/>
    </source>
</evidence>